<dbReference type="InterPro" id="IPR000330">
    <property type="entry name" value="SNF2_N"/>
</dbReference>
<organism evidence="2">
    <name type="scientific">termite gut metagenome</name>
    <dbReference type="NCBI Taxonomy" id="433724"/>
    <lineage>
        <taxon>unclassified sequences</taxon>
        <taxon>metagenomes</taxon>
        <taxon>organismal metagenomes</taxon>
    </lineage>
</organism>
<dbReference type="SUPFAM" id="SSF52540">
    <property type="entry name" value="P-loop containing nucleoside triphosphate hydrolases"/>
    <property type="match status" value="2"/>
</dbReference>
<gene>
    <name evidence="2" type="ORF">EZS27_012257</name>
</gene>
<protein>
    <recommendedName>
        <fullName evidence="1">SNF2 N-terminal domain-containing protein</fullName>
    </recommendedName>
</protein>
<dbReference type="Pfam" id="PF00176">
    <property type="entry name" value="SNF2-rel_dom"/>
    <property type="match status" value="1"/>
</dbReference>
<dbReference type="EMBL" id="SNRY01000504">
    <property type="protein sequence ID" value="KAA6339831.1"/>
    <property type="molecule type" value="Genomic_DNA"/>
</dbReference>
<name>A0A5J4S3Q1_9ZZZZ</name>
<dbReference type="InterPro" id="IPR027417">
    <property type="entry name" value="P-loop_NTPase"/>
</dbReference>
<dbReference type="AlphaFoldDB" id="A0A5J4S3Q1"/>
<sequence>MIELREYQKEIASRACEALRRYHVAYLAMEVRTGKTLTALEASRLYGVNRVLFVTKLKAVPSVRKDYEALSPAYTLTVINFESLHKVTEGFDLLIVDEAHSIGAFPKPSKRAQSVKTLAKDLPVIYLSGTPTPESYSQIFHQLWVSSYTPWKKYADFYKWARDYVRITQKRINGYTVNDYSKAVESRIKPCIARFMFTYTQHQAGFQTSLKEYVMQVGMSNVIRQGITDLNRHKIATVNGVEVLGDMPAKLLTKLHQLSSGTVIDESGQAHIIDRSKAEFIQRYFSGRKIAVFYVFRSELEMLKTVFPNWTDNPEVFQCSKDRVFLGQFRSTREGIRLDEADALIFFNLEFSYLSFEQARNRIMSMERKQDTSLYFLFSDCGIERDVYEAVCAKKDFTLSYYYGKGK</sequence>
<proteinExistence type="predicted"/>
<feature type="domain" description="SNF2 N-terminal" evidence="1">
    <location>
        <begin position="56"/>
        <end position="243"/>
    </location>
</feature>
<dbReference type="Gene3D" id="3.40.50.300">
    <property type="entry name" value="P-loop containing nucleotide triphosphate hydrolases"/>
    <property type="match status" value="2"/>
</dbReference>
<accession>A0A5J4S3Q1</accession>
<comment type="caution">
    <text evidence="2">The sequence shown here is derived from an EMBL/GenBank/DDBJ whole genome shotgun (WGS) entry which is preliminary data.</text>
</comment>
<reference evidence="2" key="1">
    <citation type="submission" date="2019-03" db="EMBL/GenBank/DDBJ databases">
        <title>Single cell metagenomics reveals metabolic interactions within the superorganism composed of flagellate Streblomastix strix and complex community of Bacteroidetes bacteria on its surface.</title>
        <authorList>
            <person name="Treitli S.C."/>
            <person name="Kolisko M."/>
            <person name="Husnik F."/>
            <person name="Keeling P."/>
            <person name="Hampl V."/>
        </authorList>
    </citation>
    <scope>NUCLEOTIDE SEQUENCE</scope>
    <source>
        <strain evidence="2">STM</strain>
    </source>
</reference>
<dbReference type="GO" id="GO:0005524">
    <property type="term" value="F:ATP binding"/>
    <property type="evidence" value="ECO:0007669"/>
    <property type="project" value="InterPro"/>
</dbReference>
<evidence type="ECO:0000259" key="1">
    <source>
        <dbReference type="Pfam" id="PF00176"/>
    </source>
</evidence>
<evidence type="ECO:0000313" key="2">
    <source>
        <dbReference type="EMBL" id="KAA6339831.1"/>
    </source>
</evidence>